<protein>
    <submittedName>
        <fullName evidence="1">Uncharacterized protein</fullName>
    </submittedName>
</protein>
<evidence type="ECO:0000313" key="1">
    <source>
        <dbReference type="EMBL" id="USW55847.1"/>
    </source>
</evidence>
<organism evidence="1 2">
    <name type="scientific">Septoria linicola</name>
    <dbReference type="NCBI Taxonomy" id="215465"/>
    <lineage>
        <taxon>Eukaryota</taxon>
        <taxon>Fungi</taxon>
        <taxon>Dikarya</taxon>
        <taxon>Ascomycota</taxon>
        <taxon>Pezizomycotina</taxon>
        <taxon>Dothideomycetes</taxon>
        <taxon>Dothideomycetidae</taxon>
        <taxon>Mycosphaerellales</taxon>
        <taxon>Mycosphaerellaceae</taxon>
        <taxon>Septoria</taxon>
    </lineage>
</organism>
<accession>A0A9Q9EMS4</accession>
<name>A0A9Q9EMS4_9PEZI</name>
<evidence type="ECO:0000313" key="2">
    <source>
        <dbReference type="Proteomes" id="UP001056384"/>
    </source>
</evidence>
<dbReference type="AlphaFoldDB" id="A0A9Q9EMS4"/>
<dbReference type="Proteomes" id="UP001056384">
    <property type="component" value="Chromosome 8"/>
</dbReference>
<sequence length="165" mass="18447">MSSSDDDSQIVSITHPPTGYPDPAFDERLRSIILLTRTSTATLGSGISALQAWLWDPANINVRTAQMAEHYADLILQRAEDDYRYVRDEQLPRWDLTVEDVLGENGEHVVRKPRRYGGTLRGYRVKIEEVAAQVGVMVAQKLVLEEGIERKAKEVEGKGRVGAKA</sequence>
<proteinExistence type="predicted"/>
<dbReference type="EMBL" id="CP099425">
    <property type="protein sequence ID" value="USW55847.1"/>
    <property type="molecule type" value="Genomic_DNA"/>
</dbReference>
<gene>
    <name evidence="1" type="ORF">Slin15195_G091660</name>
</gene>
<keyword evidence="2" id="KW-1185">Reference proteome</keyword>
<reference evidence="1" key="1">
    <citation type="submission" date="2022-06" db="EMBL/GenBank/DDBJ databases">
        <title>Complete genome sequences of two strains of the flax pathogen Septoria linicola.</title>
        <authorList>
            <person name="Lapalu N."/>
            <person name="Simon A."/>
            <person name="Demenou B."/>
            <person name="Paumier D."/>
            <person name="Guillot M.-P."/>
            <person name="Gout L."/>
            <person name="Valade R."/>
        </authorList>
    </citation>
    <scope>NUCLEOTIDE SEQUENCE</scope>
    <source>
        <strain evidence="1">SE15195</strain>
    </source>
</reference>